<feature type="non-terminal residue" evidence="2">
    <location>
        <position position="1"/>
    </location>
</feature>
<accession>A0AAV6TEW2</accession>
<gene>
    <name evidence="2" type="ORF">JTE90_010613</name>
</gene>
<dbReference type="AlphaFoldDB" id="A0AAV6TEW2"/>
<dbReference type="EMBL" id="JAFNEN010005718">
    <property type="protein sequence ID" value="KAG8162617.1"/>
    <property type="molecule type" value="Genomic_DNA"/>
</dbReference>
<feature type="region of interest" description="Disordered" evidence="1">
    <location>
        <begin position="44"/>
        <end position="64"/>
    </location>
</feature>
<dbReference type="Proteomes" id="UP000827092">
    <property type="component" value="Unassembled WGS sequence"/>
</dbReference>
<protein>
    <submittedName>
        <fullName evidence="2">Uncharacterized protein</fullName>
    </submittedName>
</protein>
<evidence type="ECO:0000313" key="2">
    <source>
        <dbReference type="EMBL" id="KAG8162617.1"/>
    </source>
</evidence>
<sequence length="97" mass="10993">IEVFTLETCCGMGTDRTKITLSPRFFKGPRGAPGHRRDRFLREQRPISGRPDSGDTNFKKKKKITFPGSPVDFPRVRLLYRIGPKRGPIPCPGFGEF</sequence>
<keyword evidence="3" id="KW-1185">Reference proteome</keyword>
<reference evidence="2 3" key="1">
    <citation type="journal article" date="2022" name="Nat. Ecol. Evol.">
        <title>A masculinizing supergene underlies an exaggerated male reproductive morph in a spider.</title>
        <authorList>
            <person name="Hendrickx F."/>
            <person name="De Corte Z."/>
            <person name="Sonet G."/>
            <person name="Van Belleghem S.M."/>
            <person name="Kostlbacher S."/>
            <person name="Vangestel C."/>
        </authorList>
    </citation>
    <scope>NUCLEOTIDE SEQUENCE [LARGE SCALE GENOMIC DNA]</scope>
    <source>
        <strain evidence="2">W744_W776</strain>
    </source>
</reference>
<proteinExistence type="predicted"/>
<comment type="caution">
    <text evidence="2">The sequence shown here is derived from an EMBL/GenBank/DDBJ whole genome shotgun (WGS) entry which is preliminary data.</text>
</comment>
<evidence type="ECO:0000313" key="3">
    <source>
        <dbReference type="Proteomes" id="UP000827092"/>
    </source>
</evidence>
<evidence type="ECO:0000256" key="1">
    <source>
        <dbReference type="SAM" id="MobiDB-lite"/>
    </source>
</evidence>
<name>A0AAV6TEW2_9ARAC</name>
<organism evidence="2 3">
    <name type="scientific">Oedothorax gibbosus</name>
    <dbReference type="NCBI Taxonomy" id="931172"/>
    <lineage>
        <taxon>Eukaryota</taxon>
        <taxon>Metazoa</taxon>
        <taxon>Ecdysozoa</taxon>
        <taxon>Arthropoda</taxon>
        <taxon>Chelicerata</taxon>
        <taxon>Arachnida</taxon>
        <taxon>Araneae</taxon>
        <taxon>Araneomorphae</taxon>
        <taxon>Entelegynae</taxon>
        <taxon>Araneoidea</taxon>
        <taxon>Linyphiidae</taxon>
        <taxon>Erigoninae</taxon>
        <taxon>Oedothorax</taxon>
    </lineage>
</organism>